<reference evidence="2 3" key="1">
    <citation type="submission" date="2022-03" db="EMBL/GenBank/DDBJ databases">
        <title>Sinomonas sp. isolated from a soil.</title>
        <authorList>
            <person name="Han J."/>
            <person name="Kim D.-U."/>
        </authorList>
    </citation>
    <scope>NUCLEOTIDE SEQUENCE [LARGE SCALE GENOMIC DNA]</scope>
    <source>
        <strain evidence="2 3">5-5</strain>
    </source>
</reference>
<keyword evidence="3" id="KW-1185">Reference proteome</keyword>
<feature type="domain" description="HD" evidence="1">
    <location>
        <begin position="67"/>
        <end position="175"/>
    </location>
</feature>
<proteinExistence type="predicted"/>
<protein>
    <submittedName>
        <fullName evidence="2">HDIG domain-containing protein</fullName>
    </submittedName>
</protein>
<dbReference type="InterPro" id="IPR006674">
    <property type="entry name" value="HD_domain"/>
</dbReference>
<comment type="caution">
    <text evidence="2">The sequence shown here is derived from an EMBL/GenBank/DDBJ whole genome shotgun (WGS) entry which is preliminary data.</text>
</comment>
<dbReference type="InterPro" id="IPR006675">
    <property type="entry name" value="HDIG_dom"/>
</dbReference>
<dbReference type="Pfam" id="PF01966">
    <property type="entry name" value="HD"/>
    <property type="match status" value="1"/>
</dbReference>
<organism evidence="2 3">
    <name type="scientific">Sinomonas terrae</name>
    <dbReference type="NCBI Taxonomy" id="2908838"/>
    <lineage>
        <taxon>Bacteria</taxon>
        <taxon>Bacillati</taxon>
        <taxon>Actinomycetota</taxon>
        <taxon>Actinomycetes</taxon>
        <taxon>Micrococcales</taxon>
        <taxon>Micrococcaceae</taxon>
        <taxon>Sinomonas</taxon>
    </lineage>
</organism>
<sequence length="195" mass="20915">MSSLYTIQSGSASQREEVLRAMPRLAELGAPLREQATTAWVSAWLASTHDSLESMPYSLQAPDYRLLDHTNEVADAGILLADYAEERWGVGLDQDILLAALLLHDIDKALLYTRAGGAVAADPGRAGLPHGVLGAMLLKEAGLPDAVVTLVGTHAATSPLKTGEPEAWILHYADLFACDHAFRLAPGTVPFFQRT</sequence>
<dbReference type="Proteomes" id="UP001202922">
    <property type="component" value="Unassembled WGS sequence"/>
</dbReference>
<dbReference type="NCBIfam" id="TIGR00277">
    <property type="entry name" value="HDIG"/>
    <property type="match status" value="1"/>
</dbReference>
<dbReference type="SUPFAM" id="SSF109604">
    <property type="entry name" value="HD-domain/PDEase-like"/>
    <property type="match status" value="1"/>
</dbReference>
<gene>
    <name evidence="2" type="ORF">L0M17_01455</name>
</gene>
<evidence type="ECO:0000313" key="2">
    <source>
        <dbReference type="EMBL" id="MCH6468663.1"/>
    </source>
</evidence>
<accession>A0ABS9TW66</accession>
<name>A0ABS9TW66_9MICC</name>
<dbReference type="Gene3D" id="1.10.3210.10">
    <property type="entry name" value="Hypothetical protein af1432"/>
    <property type="match status" value="1"/>
</dbReference>
<dbReference type="EMBL" id="JAKZBV010000001">
    <property type="protein sequence ID" value="MCH6468663.1"/>
    <property type="molecule type" value="Genomic_DNA"/>
</dbReference>
<evidence type="ECO:0000259" key="1">
    <source>
        <dbReference type="Pfam" id="PF01966"/>
    </source>
</evidence>
<dbReference type="RefSeq" id="WP_241050576.1">
    <property type="nucleotide sequence ID" value="NZ_JAKZBV010000001.1"/>
</dbReference>
<evidence type="ECO:0000313" key="3">
    <source>
        <dbReference type="Proteomes" id="UP001202922"/>
    </source>
</evidence>